<dbReference type="EMBL" id="OX395145">
    <property type="protein sequence ID" value="CAI5799320.1"/>
    <property type="molecule type" value="Genomic_DNA"/>
</dbReference>
<feature type="compositionally biased region" description="Basic and acidic residues" evidence="1">
    <location>
        <begin position="318"/>
        <end position="330"/>
    </location>
</feature>
<dbReference type="Proteomes" id="UP001178461">
    <property type="component" value="Chromosome W"/>
</dbReference>
<protein>
    <submittedName>
        <fullName evidence="2">Uncharacterized protein</fullName>
    </submittedName>
</protein>
<gene>
    <name evidence="2" type="ORF">PODLI_1B008032</name>
</gene>
<feature type="compositionally biased region" description="Polar residues" evidence="1">
    <location>
        <begin position="331"/>
        <end position="342"/>
    </location>
</feature>
<evidence type="ECO:0000313" key="3">
    <source>
        <dbReference type="Proteomes" id="UP001178461"/>
    </source>
</evidence>
<feature type="region of interest" description="Disordered" evidence="1">
    <location>
        <begin position="285"/>
        <end position="342"/>
    </location>
</feature>
<reference evidence="2" key="1">
    <citation type="submission" date="2022-12" db="EMBL/GenBank/DDBJ databases">
        <authorList>
            <person name="Alioto T."/>
            <person name="Alioto T."/>
            <person name="Gomez Garrido J."/>
        </authorList>
    </citation>
    <scope>NUCLEOTIDE SEQUENCE</scope>
</reference>
<accession>A0AA35LN31</accession>
<organism evidence="2 3">
    <name type="scientific">Podarcis lilfordi</name>
    <name type="common">Lilford's wall lizard</name>
    <dbReference type="NCBI Taxonomy" id="74358"/>
    <lineage>
        <taxon>Eukaryota</taxon>
        <taxon>Metazoa</taxon>
        <taxon>Chordata</taxon>
        <taxon>Craniata</taxon>
        <taxon>Vertebrata</taxon>
        <taxon>Euteleostomi</taxon>
        <taxon>Lepidosauria</taxon>
        <taxon>Squamata</taxon>
        <taxon>Bifurcata</taxon>
        <taxon>Unidentata</taxon>
        <taxon>Episquamata</taxon>
        <taxon>Laterata</taxon>
        <taxon>Lacertibaenia</taxon>
        <taxon>Lacertidae</taxon>
        <taxon>Podarcis</taxon>
    </lineage>
</organism>
<dbReference type="AlphaFoldDB" id="A0AA35LN31"/>
<evidence type="ECO:0000256" key="1">
    <source>
        <dbReference type="SAM" id="MobiDB-lite"/>
    </source>
</evidence>
<evidence type="ECO:0000313" key="2">
    <source>
        <dbReference type="EMBL" id="CAI5799320.1"/>
    </source>
</evidence>
<sequence length="456" mass="51545">MVLTRQKCKVLGISPTQRVESPSVTSQTKISHYFKPKTKTPIGSESPLLHDWSIDRTWYGKEPDIDEEREGISLAMEMAQIVSQSSATDTPVEHDQERNLKRLEGTLDGSVNAASPSEKARMESSSATRIEENPSQLKGACWVTDSNTCILIGLFNEMMKECQMHISKELGPIRNFLTECVGLLVSLTELIRRGAISHTPTPAAEIPTESSISEKVPERATPMFTNSRVTHSSPKKKHRHQRILPLHKKKSKNIKVGRRTKSHIRTKKLNFSKLFKLLENPTIKESNTKNTKPVTPKQSIIQQPKVTSASQSPSPQPTKDRNEQIDKDRQTSSATVVTNTPIRNKITQNNQTLILNRSRLVICPMYNRTELHSLDQQRTYIFKKIDLVLRGLLLQGNVINADFLPNDNKYNRVMLTFKDDSTAKQILINKEKLHRVGLTVTRLFEVPGPLASHQIK</sequence>
<keyword evidence="3" id="KW-1185">Reference proteome</keyword>
<feature type="compositionally biased region" description="Polar residues" evidence="1">
    <location>
        <begin position="285"/>
        <end position="309"/>
    </location>
</feature>
<name>A0AA35LN31_9SAUR</name>
<proteinExistence type="predicted"/>
<feature type="region of interest" description="Disordered" evidence="1">
    <location>
        <begin position="108"/>
        <end position="131"/>
    </location>
</feature>